<evidence type="ECO:0000256" key="1">
    <source>
        <dbReference type="SAM" id="Phobius"/>
    </source>
</evidence>
<keyword evidence="1" id="KW-0472">Membrane</keyword>
<reference evidence="3 4" key="1">
    <citation type="submission" date="2019-02" db="EMBL/GenBank/DDBJ databases">
        <title>Deep-cultivation of Planctomycetes and their phenomic and genomic characterization uncovers novel biology.</title>
        <authorList>
            <person name="Wiegand S."/>
            <person name="Jogler M."/>
            <person name="Boedeker C."/>
            <person name="Pinto D."/>
            <person name="Vollmers J."/>
            <person name="Rivas-Marin E."/>
            <person name="Kohn T."/>
            <person name="Peeters S.H."/>
            <person name="Heuer A."/>
            <person name="Rast P."/>
            <person name="Oberbeckmann S."/>
            <person name="Bunk B."/>
            <person name="Jeske O."/>
            <person name="Meyerdierks A."/>
            <person name="Storesund J.E."/>
            <person name="Kallscheuer N."/>
            <person name="Luecker S."/>
            <person name="Lage O.M."/>
            <person name="Pohl T."/>
            <person name="Merkel B.J."/>
            <person name="Hornburger P."/>
            <person name="Mueller R.-W."/>
            <person name="Bruemmer F."/>
            <person name="Labrenz M."/>
            <person name="Spormann A.M."/>
            <person name="Op den Camp H."/>
            <person name="Overmann J."/>
            <person name="Amann R."/>
            <person name="Jetten M.S.M."/>
            <person name="Mascher T."/>
            <person name="Medema M.H."/>
            <person name="Devos D.P."/>
            <person name="Kaster A.-K."/>
            <person name="Ovreas L."/>
            <person name="Rohde M."/>
            <person name="Galperin M.Y."/>
            <person name="Jogler C."/>
        </authorList>
    </citation>
    <scope>NUCLEOTIDE SEQUENCE [LARGE SCALE GENOMIC DNA]</scope>
    <source>
        <strain evidence="3 4">Pla163</strain>
    </source>
</reference>
<keyword evidence="1" id="KW-1133">Transmembrane helix</keyword>
<dbReference type="Proteomes" id="UP000319342">
    <property type="component" value="Chromosome"/>
</dbReference>
<sequence>MSSTSRLGPSLNLLSIGALAGALVGLALGWPAVDTALGTAREEGWLDVGLWRLFVLELDGGGSALIWSPVIGGLLGALLGAASRWTASAHAALAHPLRVVGVLLVAAGLWLALWEQRLETRVASGPNVVWITIDALRAENLGSYGYPLETSPFMDELASEGARFETALSQESYTMASVSSYLTSTYTLESQVLYDKPTIDTLHPSFITVAEVFKDAGYDTGAFVFNPHLQAKYNFDQGFDVYDDTNPKHDKQGRERPDWGPNVTSALAWETVLKMELKMRKFASAPTRSSQRPAFLYLHYRDVHAPYIPPMPYATMFVPKGWGARKLAFIERAASKRLTEQGEPWPFDEEEVFALTQYDGEIRKTDDGLRKLIGELADYGLDPENTIFVITADHGEEFQEPHPDDAGGWSHGRTLYGEQIFVPLIFKGPGIDPNVVVDTPVELIDVAPTLVEAAGIPMEKAGRFRGRSLLPALQGGVIEERPVFTGGNHDRGVVIEDDLFYYRFAKAFKNETKYYAGRPKRASRPGEEDEELEFGAQLFYLANDPKQRKNVIGQRPSVTQEMAALLFGWLDTESDIEVEAVELDEETMQQLRELGYLGDD</sequence>
<dbReference type="InterPro" id="IPR000917">
    <property type="entry name" value="Sulfatase_N"/>
</dbReference>
<feature type="transmembrane region" description="Helical" evidence="1">
    <location>
        <begin position="97"/>
        <end position="114"/>
    </location>
</feature>
<dbReference type="InterPro" id="IPR017850">
    <property type="entry name" value="Alkaline_phosphatase_core_sf"/>
</dbReference>
<dbReference type="Pfam" id="PF00884">
    <property type="entry name" value="Sulfatase"/>
    <property type="match status" value="1"/>
</dbReference>
<dbReference type="GO" id="GO:0047753">
    <property type="term" value="F:choline-sulfatase activity"/>
    <property type="evidence" value="ECO:0007669"/>
    <property type="project" value="UniProtKB-EC"/>
</dbReference>
<dbReference type="AlphaFoldDB" id="A0A518D557"/>
<evidence type="ECO:0000313" key="4">
    <source>
        <dbReference type="Proteomes" id="UP000319342"/>
    </source>
</evidence>
<protein>
    <submittedName>
        <fullName evidence="3">Choline-sulfatase</fullName>
        <ecNumber evidence="3">3.1.6.6</ecNumber>
    </submittedName>
</protein>
<dbReference type="InterPro" id="IPR052701">
    <property type="entry name" value="GAG_Ulvan_Degrading_Sulfatases"/>
</dbReference>
<dbReference type="EC" id="3.1.6.6" evidence="3"/>
<accession>A0A518D557</accession>
<keyword evidence="4" id="KW-1185">Reference proteome</keyword>
<dbReference type="SUPFAM" id="SSF53649">
    <property type="entry name" value="Alkaline phosphatase-like"/>
    <property type="match status" value="1"/>
</dbReference>
<dbReference type="OrthoDB" id="9782218at2"/>
<keyword evidence="1" id="KW-0812">Transmembrane</keyword>
<evidence type="ECO:0000313" key="3">
    <source>
        <dbReference type="EMBL" id="QDU86594.1"/>
    </source>
</evidence>
<keyword evidence="3" id="KW-0378">Hydrolase</keyword>
<feature type="domain" description="Sulfatase N-terminal" evidence="2">
    <location>
        <begin position="126"/>
        <end position="456"/>
    </location>
</feature>
<dbReference type="PANTHER" id="PTHR43751">
    <property type="entry name" value="SULFATASE"/>
    <property type="match status" value="1"/>
</dbReference>
<feature type="transmembrane region" description="Helical" evidence="1">
    <location>
        <begin position="64"/>
        <end position="85"/>
    </location>
</feature>
<proteinExistence type="predicted"/>
<evidence type="ECO:0000259" key="2">
    <source>
        <dbReference type="Pfam" id="PF00884"/>
    </source>
</evidence>
<dbReference type="EMBL" id="CP036290">
    <property type="protein sequence ID" value="QDU86594.1"/>
    <property type="molecule type" value="Genomic_DNA"/>
</dbReference>
<dbReference type="CDD" id="cd16148">
    <property type="entry name" value="sulfatase_like"/>
    <property type="match status" value="1"/>
</dbReference>
<dbReference type="RefSeq" id="WP_145192123.1">
    <property type="nucleotide sequence ID" value="NZ_CP036290.1"/>
</dbReference>
<name>A0A518D557_9BACT</name>
<organism evidence="3 4">
    <name type="scientific">Rohdeia mirabilis</name>
    <dbReference type="NCBI Taxonomy" id="2528008"/>
    <lineage>
        <taxon>Bacteria</taxon>
        <taxon>Pseudomonadati</taxon>
        <taxon>Planctomycetota</taxon>
        <taxon>Planctomycetia</taxon>
        <taxon>Planctomycetia incertae sedis</taxon>
        <taxon>Rohdeia</taxon>
    </lineage>
</organism>
<dbReference type="Gene3D" id="3.40.720.10">
    <property type="entry name" value="Alkaline Phosphatase, subunit A"/>
    <property type="match status" value="1"/>
</dbReference>
<dbReference type="PANTHER" id="PTHR43751:SF3">
    <property type="entry name" value="SULFATASE N-TERMINAL DOMAIN-CONTAINING PROTEIN"/>
    <property type="match status" value="1"/>
</dbReference>
<gene>
    <name evidence="3" type="primary">betC_15</name>
    <name evidence="3" type="ORF">Pla163_37450</name>
</gene>